<comment type="caution">
    <text evidence="1">The sequence shown here is derived from an EMBL/GenBank/DDBJ whole genome shotgun (WGS) entry which is preliminary data.</text>
</comment>
<sequence length="174" mass="19323">MVVLPCAFAFHFSDSLAAFLTLTLSFSTSVSQSIVFSLSAAVDASLDLTRLTNSDICDFNASARRLASTLVCSSFLFSTMTAELDCFKSTTCFSRFPRRPLLCWSRSFSVEMISELLPFWARRARFSAMRISVSLRAAKYFWSALLFSAVITATRSSRAWKSITFLCASAIAFL</sequence>
<dbReference type="EMBL" id="JAUKUD010000007">
    <property type="protein sequence ID" value="KAK0738318.1"/>
    <property type="molecule type" value="Genomic_DNA"/>
</dbReference>
<reference evidence="1" key="1">
    <citation type="submission" date="2023-06" db="EMBL/GenBank/DDBJ databases">
        <title>Genome-scale phylogeny and comparative genomics of the fungal order Sordariales.</title>
        <authorList>
            <consortium name="Lawrence Berkeley National Laboratory"/>
            <person name="Hensen N."/>
            <person name="Bonometti L."/>
            <person name="Westerberg I."/>
            <person name="Brannstrom I.O."/>
            <person name="Guillou S."/>
            <person name="Cros-Aarteil S."/>
            <person name="Calhoun S."/>
            <person name="Haridas S."/>
            <person name="Kuo A."/>
            <person name="Mondo S."/>
            <person name="Pangilinan J."/>
            <person name="Riley R."/>
            <person name="LaButti K."/>
            <person name="Andreopoulos B."/>
            <person name="Lipzen A."/>
            <person name="Chen C."/>
            <person name="Yanf M."/>
            <person name="Daum C."/>
            <person name="Ng V."/>
            <person name="Clum A."/>
            <person name="Steindorff A."/>
            <person name="Ohm R."/>
            <person name="Martin F."/>
            <person name="Silar P."/>
            <person name="Natvig D."/>
            <person name="Lalanne C."/>
            <person name="Gautier V."/>
            <person name="Ament-velasquez S.L."/>
            <person name="Kruys A."/>
            <person name="Hutchinson M.I."/>
            <person name="Powell A.J."/>
            <person name="Barry K."/>
            <person name="Miller A.N."/>
            <person name="Grigoriev I.V."/>
            <person name="Debuchy R."/>
            <person name="Gladieux P."/>
            <person name="Thoren M.H."/>
            <person name="Johannesson H."/>
        </authorList>
    </citation>
    <scope>NUCLEOTIDE SEQUENCE</scope>
    <source>
        <strain evidence="1">SMH3187-1</strain>
    </source>
</reference>
<evidence type="ECO:0000313" key="2">
    <source>
        <dbReference type="Proteomes" id="UP001172155"/>
    </source>
</evidence>
<name>A0AA40EII5_9PEZI</name>
<organism evidence="1 2">
    <name type="scientific">Schizothecium vesticola</name>
    <dbReference type="NCBI Taxonomy" id="314040"/>
    <lineage>
        <taxon>Eukaryota</taxon>
        <taxon>Fungi</taxon>
        <taxon>Dikarya</taxon>
        <taxon>Ascomycota</taxon>
        <taxon>Pezizomycotina</taxon>
        <taxon>Sordariomycetes</taxon>
        <taxon>Sordariomycetidae</taxon>
        <taxon>Sordariales</taxon>
        <taxon>Schizotheciaceae</taxon>
        <taxon>Schizothecium</taxon>
    </lineage>
</organism>
<dbReference type="AlphaFoldDB" id="A0AA40EII5"/>
<dbReference type="Proteomes" id="UP001172155">
    <property type="component" value="Unassembled WGS sequence"/>
</dbReference>
<gene>
    <name evidence="1" type="ORF">B0T18DRAFT_243702</name>
</gene>
<keyword evidence="2" id="KW-1185">Reference proteome</keyword>
<protein>
    <submittedName>
        <fullName evidence="1">Uncharacterized protein</fullName>
    </submittedName>
</protein>
<accession>A0AA40EII5</accession>
<proteinExistence type="predicted"/>
<evidence type="ECO:0000313" key="1">
    <source>
        <dbReference type="EMBL" id="KAK0738318.1"/>
    </source>
</evidence>